<comment type="caution">
    <text evidence="1">The sequence shown here is derived from an EMBL/GenBank/DDBJ whole genome shotgun (WGS) entry which is preliminary data.</text>
</comment>
<proteinExistence type="predicted"/>
<organism evidence="1 2">
    <name type="scientific">Carex littledalei</name>
    <dbReference type="NCBI Taxonomy" id="544730"/>
    <lineage>
        <taxon>Eukaryota</taxon>
        <taxon>Viridiplantae</taxon>
        <taxon>Streptophyta</taxon>
        <taxon>Embryophyta</taxon>
        <taxon>Tracheophyta</taxon>
        <taxon>Spermatophyta</taxon>
        <taxon>Magnoliopsida</taxon>
        <taxon>Liliopsida</taxon>
        <taxon>Poales</taxon>
        <taxon>Cyperaceae</taxon>
        <taxon>Cyperoideae</taxon>
        <taxon>Cariceae</taxon>
        <taxon>Carex</taxon>
        <taxon>Carex subgen. Euthyceras</taxon>
    </lineage>
</organism>
<keyword evidence="2" id="KW-1185">Reference proteome</keyword>
<dbReference type="Proteomes" id="UP000623129">
    <property type="component" value="Unassembled WGS sequence"/>
</dbReference>
<protein>
    <recommendedName>
        <fullName evidence="3">COX assembly mitochondrial protein</fullName>
    </recommendedName>
</protein>
<name>A0A833QUI6_9POAL</name>
<dbReference type="OrthoDB" id="771242at2759"/>
<evidence type="ECO:0000313" key="2">
    <source>
        <dbReference type="Proteomes" id="UP000623129"/>
    </source>
</evidence>
<accession>A0A833QUI6</accession>
<sequence length="102" mass="11365">MRSDKRESESEEEASLPLPANCDRLFRALTECHRRSGTDSRRRELQCRHLNRALGECVVMALCADEAEAVRSLCSSAGTSLKRSQCQRAQIGLSTCLSAHQQ</sequence>
<dbReference type="EMBL" id="SWLB01000020">
    <property type="protein sequence ID" value="KAF3325519.1"/>
    <property type="molecule type" value="Genomic_DNA"/>
</dbReference>
<evidence type="ECO:0008006" key="3">
    <source>
        <dbReference type="Google" id="ProtNLM"/>
    </source>
</evidence>
<dbReference type="AlphaFoldDB" id="A0A833QUI6"/>
<gene>
    <name evidence="1" type="ORF">FCM35_KLT10590</name>
</gene>
<reference evidence="1" key="1">
    <citation type="submission" date="2020-01" db="EMBL/GenBank/DDBJ databases">
        <title>Genome sequence of Kobresia littledalei, the first chromosome-level genome in the family Cyperaceae.</title>
        <authorList>
            <person name="Qu G."/>
        </authorList>
    </citation>
    <scope>NUCLEOTIDE SEQUENCE</scope>
    <source>
        <strain evidence="1">C.B.Clarke</strain>
        <tissue evidence="1">Leaf</tissue>
    </source>
</reference>
<evidence type="ECO:0000313" key="1">
    <source>
        <dbReference type="EMBL" id="KAF3325519.1"/>
    </source>
</evidence>